<accession>A0A858PYS1</accession>
<dbReference type="EMBL" id="CP046391">
    <property type="protein sequence ID" value="QJC27714.1"/>
    <property type="molecule type" value="Genomic_DNA"/>
</dbReference>
<feature type="region of interest" description="Disordered" evidence="1">
    <location>
        <begin position="88"/>
        <end position="157"/>
    </location>
</feature>
<dbReference type="RefSeq" id="WP_169193328.1">
    <property type="nucleotide sequence ID" value="NZ_CP046391.1"/>
</dbReference>
<proteinExistence type="predicted"/>
<reference evidence="2 3" key="1">
    <citation type="journal article" date="2020" name="Pathogens">
        <title>First Whole Genome Sequence of Anaplasma platys, an Obligate Intracellular Rickettsial Pathogen of Dogs.</title>
        <authorList>
            <person name="Llanes A."/>
            <person name="Rajeev S."/>
        </authorList>
    </citation>
    <scope>NUCLEOTIDE SEQUENCE [LARGE SCALE GENOMIC DNA]</scope>
    <source>
        <strain evidence="2 3">S3</strain>
    </source>
</reference>
<evidence type="ECO:0000313" key="3">
    <source>
        <dbReference type="Proteomes" id="UP000500930"/>
    </source>
</evidence>
<organism evidence="2 3">
    <name type="scientific">Anaplasma platys</name>
    <dbReference type="NCBI Taxonomy" id="949"/>
    <lineage>
        <taxon>Bacteria</taxon>
        <taxon>Pseudomonadati</taxon>
        <taxon>Pseudomonadota</taxon>
        <taxon>Alphaproteobacteria</taxon>
        <taxon>Rickettsiales</taxon>
        <taxon>Anaplasmataceae</taxon>
        <taxon>Anaplasma</taxon>
    </lineage>
</organism>
<feature type="region of interest" description="Disordered" evidence="1">
    <location>
        <begin position="598"/>
        <end position="651"/>
    </location>
</feature>
<keyword evidence="3" id="KW-1185">Reference proteome</keyword>
<dbReference type="KEGG" id="aplt:ANPL_03280"/>
<sequence>MPASPHTTKKHTVPVTSNNREAASEVKTGVESQKHETQRLANLSMPIANIWAVFMGSVRDIRPRPYILASMQILGGNSRMAVLQWRSTKNSETPADGVYSMQSKTKAEERNDNQVAETPHQAGSRAVPEEGHSVAEDTTDKGPGEEQGVERNRGTAALQKSLTGRTNITVTAALETARAKLGSIAGFMSDMTSRFTPQVAIRALFLRTPSPQKRRAITNGKRTVPQHPASASCISGEARKQRKSRSMAPSHQITKSLDGQTLLKVLEKFNFKKTLCVSYANSQNVAGDTFLRDVTRCNWVFNGKSYGSAEMTKILEGIQESGSIHGPPGITNMAKDNYNMWWTEFRRNYADRYLSLRILHRVLKKPNITRPSLHLMDEIVTHCHQGGFSSSLFFDIMIPLTRELNASSRIVTNRNGILFIEGEDIPLAPRSRGLMRKVEVLKKNSFVITEDLRCTIPVGSSDSKVEHDAVVSLRCEISEEANGHVKFHNCSVKASITSPPGVIIEVGSKRNNWWARVKNFVRGLWTKILEFLCGSDVLNRRSSNIRAANAFCYVDARRNDLEQTIIDFKYSIPPVTTRPRDLLCPRLNDEECLRNMSRGSRLSNSASSGRMDDSVPAPSTRVADLQASLTRNKDNHTTTQRAPAPGTGNVMGLMVETLKPPSVSLRG</sequence>
<feature type="region of interest" description="Disordered" evidence="1">
    <location>
        <begin position="1"/>
        <end position="37"/>
    </location>
</feature>
<evidence type="ECO:0000313" key="2">
    <source>
        <dbReference type="EMBL" id="QJC27714.1"/>
    </source>
</evidence>
<dbReference type="AlphaFoldDB" id="A0A858PYS1"/>
<feature type="region of interest" description="Disordered" evidence="1">
    <location>
        <begin position="223"/>
        <end position="251"/>
    </location>
</feature>
<gene>
    <name evidence="2" type="ORF">ANPL_03280</name>
</gene>
<dbReference type="Proteomes" id="UP000500930">
    <property type="component" value="Chromosome"/>
</dbReference>
<protein>
    <submittedName>
        <fullName evidence="2">Uncharacterized protein</fullName>
    </submittedName>
</protein>
<evidence type="ECO:0000256" key="1">
    <source>
        <dbReference type="SAM" id="MobiDB-lite"/>
    </source>
</evidence>
<feature type="compositionally biased region" description="Low complexity" evidence="1">
    <location>
        <begin position="598"/>
        <end position="609"/>
    </location>
</feature>
<name>A0A858PYS1_9RICK</name>
<feature type="compositionally biased region" description="Basic and acidic residues" evidence="1">
    <location>
        <begin position="127"/>
        <end position="153"/>
    </location>
</feature>